<accession>A0A395T031</accession>
<keyword evidence="8" id="KW-0809">Transit peptide</keyword>
<dbReference type="Gene3D" id="3.10.450.240">
    <property type="match status" value="1"/>
</dbReference>
<evidence type="ECO:0000256" key="7">
    <source>
        <dbReference type="ARBA" id="ARBA00022927"/>
    </source>
</evidence>
<evidence type="ECO:0000313" key="15">
    <source>
        <dbReference type="EMBL" id="RGP78104.1"/>
    </source>
</evidence>
<keyword evidence="11" id="KW-0472">Membrane</keyword>
<keyword evidence="10" id="KW-0496">Mitochondrion</keyword>
<proteinExistence type="inferred from homology"/>
<gene>
    <name evidence="15" type="ORF">FLONG3_3782</name>
</gene>
<keyword evidence="7" id="KW-0653">Protein transport</keyword>
<dbReference type="GO" id="GO:0030150">
    <property type="term" value="P:protein import into mitochondrial matrix"/>
    <property type="evidence" value="ECO:0007669"/>
    <property type="project" value="TreeGrafter"/>
</dbReference>
<evidence type="ECO:0000313" key="16">
    <source>
        <dbReference type="Proteomes" id="UP000266234"/>
    </source>
</evidence>
<keyword evidence="9" id="KW-0811">Translocation</keyword>
<dbReference type="SMART" id="SM00978">
    <property type="entry name" value="Tim44"/>
    <property type="match status" value="1"/>
</dbReference>
<keyword evidence="4" id="KW-0547">Nucleotide-binding</keyword>
<feature type="compositionally biased region" description="Basic and acidic residues" evidence="13">
    <location>
        <begin position="108"/>
        <end position="162"/>
    </location>
</feature>
<evidence type="ECO:0000256" key="9">
    <source>
        <dbReference type="ARBA" id="ARBA00023010"/>
    </source>
</evidence>
<dbReference type="InterPro" id="IPR039544">
    <property type="entry name" value="Tim44-like"/>
</dbReference>
<dbReference type="InterPro" id="IPR007379">
    <property type="entry name" value="Tim44-like_dom"/>
</dbReference>
<evidence type="ECO:0000256" key="3">
    <source>
        <dbReference type="ARBA" id="ARBA00022448"/>
    </source>
</evidence>
<dbReference type="Proteomes" id="UP000266234">
    <property type="component" value="Unassembled WGS sequence"/>
</dbReference>
<keyword evidence="6" id="KW-0067">ATP-binding</keyword>
<feature type="region of interest" description="Disordered" evidence="13">
    <location>
        <begin position="87"/>
        <end position="176"/>
    </location>
</feature>
<dbReference type="EMBL" id="PXOG01000077">
    <property type="protein sequence ID" value="RGP78104.1"/>
    <property type="molecule type" value="Genomic_DNA"/>
</dbReference>
<dbReference type="Pfam" id="PF04280">
    <property type="entry name" value="Tim44"/>
    <property type="match status" value="1"/>
</dbReference>
<organism evidence="15 16">
    <name type="scientific">Fusarium longipes</name>
    <dbReference type="NCBI Taxonomy" id="694270"/>
    <lineage>
        <taxon>Eukaryota</taxon>
        <taxon>Fungi</taxon>
        <taxon>Dikarya</taxon>
        <taxon>Ascomycota</taxon>
        <taxon>Pezizomycotina</taxon>
        <taxon>Sordariomycetes</taxon>
        <taxon>Hypocreomycetidae</taxon>
        <taxon>Hypocreales</taxon>
        <taxon>Nectriaceae</taxon>
        <taxon>Fusarium</taxon>
    </lineage>
</organism>
<dbReference type="PANTHER" id="PTHR10721:SF1">
    <property type="entry name" value="MITOCHONDRIAL IMPORT INNER MEMBRANE TRANSLOCASE SUBUNIT TIM44"/>
    <property type="match status" value="1"/>
</dbReference>
<evidence type="ECO:0000256" key="12">
    <source>
        <dbReference type="ARBA" id="ARBA00074309"/>
    </source>
</evidence>
<dbReference type="SUPFAM" id="SSF54427">
    <property type="entry name" value="NTF2-like"/>
    <property type="match status" value="1"/>
</dbReference>
<comment type="caution">
    <text evidence="15">The sequence shown here is derived from an EMBL/GenBank/DDBJ whole genome shotgun (WGS) entry which is preliminary data.</text>
</comment>
<evidence type="ECO:0000256" key="4">
    <source>
        <dbReference type="ARBA" id="ARBA00022741"/>
    </source>
</evidence>
<comment type="subcellular location">
    <subcellularLocation>
        <location evidence="1">Mitochondrion inner membrane</location>
        <topology evidence="1">Peripheral membrane protein</topology>
    </subcellularLocation>
</comment>
<evidence type="ECO:0000256" key="5">
    <source>
        <dbReference type="ARBA" id="ARBA00022792"/>
    </source>
</evidence>
<feature type="compositionally biased region" description="Basic and acidic residues" evidence="13">
    <location>
        <begin position="90"/>
        <end position="101"/>
    </location>
</feature>
<sequence>MNSLARKTASSELALSRASAHVSSAGRSPAYRRLASQLSHNASCNGATPQSSMLSGSIRSPLRSSFVPAELRSTPIYTAQSRLFHLSSRLHQEKPQSERKASPTPPADAKEQKPADPESEAKSEKPEEEQSKKTEEGENGEKEGKEKEDGEGEGKDKKKEDAPPPPPHGDKTPWQVFMETMNTEFQKSQEWNESTKQIAASANQFAESEGVRRAREAYEKSTGAVSSTLGKGAKATAGAIGKGASWTWDTSVVKGVRKAANVTGDAVDKATQPIRNTEAYKNVKNVIDDGSSSRYGGWVEKEERRKRREALDKQRGYKAPEAMEEDINAGTSVTLHKDAAWKEAWRDFRDQNKYVQGLFSLRGKYEESENPLVSTARSITDRIGGFFAENETAMVIKKFRSMDPNFQTEPFLQELREYILPEVLDAYVKGETETLKLWLSAAQYSVYEALTKQYLQAGMKSDGKILDIRNVDILRARMLDPGEVPVFIVTCRTQEVHVYRNAKTNELAAGMEDKVQLVTYAIGITRVPEDVNNPETRGWRLIEMQKSGRDWY</sequence>
<name>A0A395T031_9HYPO</name>
<comment type="similarity">
    <text evidence="2">Belongs to the Tim44 family.</text>
</comment>
<dbReference type="GO" id="GO:0005524">
    <property type="term" value="F:ATP binding"/>
    <property type="evidence" value="ECO:0007669"/>
    <property type="project" value="UniProtKB-KW"/>
</dbReference>
<evidence type="ECO:0000256" key="10">
    <source>
        <dbReference type="ARBA" id="ARBA00023128"/>
    </source>
</evidence>
<dbReference type="PANTHER" id="PTHR10721">
    <property type="entry name" value="MITOCHONDRIAL IMPORT INNER MEMBRANE TRANSLOCASE SUBUNIT TIM44"/>
    <property type="match status" value="1"/>
</dbReference>
<keyword evidence="16" id="KW-1185">Reference proteome</keyword>
<keyword evidence="3" id="KW-0813">Transport</keyword>
<evidence type="ECO:0000256" key="8">
    <source>
        <dbReference type="ARBA" id="ARBA00022946"/>
    </source>
</evidence>
<dbReference type="FunFam" id="3.10.450.240:FF:000002">
    <property type="entry name" value="Mitochondrial import inner membrane translocase subunit TIM44"/>
    <property type="match status" value="1"/>
</dbReference>
<evidence type="ECO:0000256" key="13">
    <source>
        <dbReference type="SAM" id="MobiDB-lite"/>
    </source>
</evidence>
<reference evidence="15 16" key="1">
    <citation type="journal article" date="2018" name="PLoS Pathog.">
        <title>Evolution of structural diversity of trichothecenes, a family of toxins produced by plant pathogenic and entomopathogenic fungi.</title>
        <authorList>
            <person name="Proctor R.H."/>
            <person name="McCormick S.P."/>
            <person name="Kim H.S."/>
            <person name="Cardoza R.E."/>
            <person name="Stanley A.M."/>
            <person name="Lindo L."/>
            <person name="Kelly A."/>
            <person name="Brown D.W."/>
            <person name="Lee T."/>
            <person name="Vaughan M.M."/>
            <person name="Alexander N.J."/>
            <person name="Busman M."/>
            <person name="Gutierrez S."/>
        </authorList>
    </citation>
    <scope>NUCLEOTIDE SEQUENCE [LARGE SCALE GENOMIC DNA]</scope>
    <source>
        <strain evidence="15 16">NRRL 20695</strain>
    </source>
</reference>
<evidence type="ECO:0000259" key="14">
    <source>
        <dbReference type="SMART" id="SM00978"/>
    </source>
</evidence>
<dbReference type="GO" id="GO:0005743">
    <property type="term" value="C:mitochondrial inner membrane"/>
    <property type="evidence" value="ECO:0007669"/>
    <property type="project" value="UniProtKB-SubCell"/>
</dbReference>
<feature type="compositionally biased region" description="Low complexity" evidence="13">
    <location>
        <begin position="10"/>
        <end position="20"/>
    </location>
</feature>
<evidence type="ECO:0000256" key="2">
    <source>
        <dbReference type="ARBA" id="ARBA00009597"/>
    </source>
</evidence>
<dbReference type="AlphaFoldDB" id="A0A395T031"/>
<keyword evidence="5" id="KW-0999">Mitochondrion inner membrane</keyword>
<protein>
    <recommendedName>
        <fullName evidence="12">Mitochondrial import inner membrane translocase subunit TIM44</fullName>
    </recommendedName>
</protein>
<evidence type="ECO:0000256" key="11">
    <source>
        <dbReference type="ARBA" id="ARBA00023136"/>
    </source>
</evidence>
<dbReference type="OrthoDB" id="10265990at2759"/>
<dbReference type="STRING" id="694270.A0A395T031"/>
<dbReference type="GO" id="GO:0051087">
    <property type="term" value="F:protein-folding chaperone binding"/>
    <property type="evidence" value="ECO:0007669"/>
    <property type="project" value="TreeGrafter"/>
</dbReference>
<evidence type="ECO:0000256" key="6">
    <source>
        <dbReference type="ARBA" id="ARBA00022840"/>
    </source>
</evidence>
<feature type="domain" description="Tim44-like" evidence="14">
    <location>
        <begin position="392"/>
        <end position="546"/>
    </location>
</feature>
<evidence type="ECO:0000256" key="1">
    <source>
        <dbReference type="ARBA" id="ARBA00004637"/>
    </source>
</evidence>
<dbReference type="InterPro" id="IPR032710">
    <property type="entry name" value="NTF2-like_dom_sf"/>
</dbReference>
<feature type="region of interest" description="Disordered" evidence="13">
    <location>
        <begin position="1"/>
        <end position="29"/>
    </location>
</feature>